<accession>A0A212L7R8</accession>
<dbReference type="RefSeq" id="WP_179980750.1">
    <property type="nucleotide sequence ID" value="NZ_LT608333.1"/>
</dbReference>
<name>A0A212L7R8_9BACT</name>
<protein>
    <submittedName>
        <fullName evidence="1">Uncharacterized protein</fullName>
    </submittedName>
</protein>
<gene>
    <name evidence="1" type="ORF">KL86DES1_21385</name>
</gene>
<organism evidence="1">
    <name type="scientific">uncultured Desulfovibrio sp</name>
    <dbReference type="NCBI Taxonomy" id="167968"/>
    <lineage>
        <taxon>Bacteria</taxon>
        <taxon>Pseudomonadati</taxon>
        <taxon>Thermodesulfobacteriota</taxon>
        <taxon>Desulfovibrionia</taxon>
        <taxon>Desulfovibrionales</taxon>
        <taxon>Desulfovibrionaceae</taxon>
        <taxon>Desulfovibrio</taxon>
        <taxon>environmental samples</taxon>
    </lineage>
</organism>
<evidence type="ECO:0000313" key="1">
    <source>
        <dbReference type="EMBL" id="SCM73570.1"/>
    </source>
</evidence>
<reference evidence="1" key="1">
    <citation type="submission" date="2016-08" db="EMBL/GenBank/DDBJ databases">
        <authorList>
            <person name="Seilhamer J.J."/>
        </authorList>
    </citation>
    <scope>NUCLEOTIDE SEQUENCE</scope>
    <source>
        <strain evidence="1">86-1</strain>
    </source>
</reference>
<proteinExistence type="predicted"/>
<dbReference type="AlphaFoldDB" id="A0A212L7R8"/>
<sequence>MLNEVAMYRFQTGFFPFSHELDPKEIIQGKGWTVSFEEVETSLPWSSKDSYQAVLHARTLETASNAFNLIGAAITLRNDGFLTETPYFPLPEDERLLEKIIQKYGHEAYTHSTCGIGFIPDGVRIAARASNSMDYQYALLKYRMGCFTHSLPSVEIDPSYATEHLGKVAFRDVHIILASSIVTFYSVIEQLELEVRASASCPSRMNGKWNPPVFIDITRRLRLAGIDVEQPSVWVQRGKSTTVGSVALKNVQATKAPWSRGLYVRDKFIDVRDAILAASNLRSKVSSHRLDPKKVSALTAYDAENVRILARRLLLTSLGCRIFEVAE</sequence>
<dbReference type="EMBL" id="FMJC01000002">
    <property type="protein sequence ID" value="SCM73570.1"/>
    <property type="molecule type" value="Genomic_DNA"/>
</dbReference>